<dbReference type="Proteomes" id="UP001231924">
    <property type="component" value="Unassembled WGS sequence"/>
</dbReference>
<accession>A0ABT7MF70</accession>
<evidence type="ECO:0000256" key="2">
    <source>
        <dbReference type="ARBA" id="ARBA00022741"/>
    </source>
</evidence>
<dbReference type="SUPFAM" id="SSF53067">
    <property type="entry name" value="Actin-like ATPase domain"/>
    <property type="match status" value="2"/>
</dbReference>
<feature type="compositionally biased region" description="Pro residues" evidence="6">
    <location>
        <begin position="640"/>
        <end position="660"/>
    </location>
</feature>
<evidence type="ECO:0000256" key="3">
    <source>
        <dbReference type="ARBA" id="ARBA00022840"/>
    </source>
</evidence>
<dbReference type="PANTHER" id="PTHR42749">
    <property type="entry name" value="CELL SHAPE-DETERMINING PROTEIN MREB"/>
    <property type="match status" value="1"/>
</dbReference>
<comment type="caution">
    <text evidence="7">The sequence shown here is derived from an EMBL/GenBank/DDBJ whole genome shotgun (WGS) entry which is preliminary data.</text>
</comment>
<dbReference type="InterPro" id="IPR043129">
    <property type="entry name" value="ATPase_NBD"/>
</dbReference>
<gene>
    <name evidence="7" type="ORF">QRT03_25340</name>
</gene>
<name>A0ABT7MF70_9PSEU</name>
<dbReference type="RefSeq" id="WP_286056214.1">
    <property type="nucleotide sequence ID" value="NZ_JASVWF010000007.1"/>
</dbReference>
<dbReference type="EMBL" id="JASVWF010000007">
    <property type="protein sequence ID" value="MDL5159316.1"/>
    <property type="molecule type" value="Genomic_DNA"/>
</dbReference>
<evidence type="ECO:0000256" key="1">
    <source>
        <dbReference type="ARBA" id="ARBA00007381"/>
    </source>
</evidence>
<organism evidence="7 8">
    <name type="scientific">Actinomycetospora termitidis</name>
    <dbReference type="NCBI Taxonomy" id="3053470"/>
    <lineage>
        <taxon>Bacteria</taxon>
        <taxon>Bacillati</taxon>
        <taxon>Actinomycetota</taxon>
        <taxon>Actinomycetes</taxon>
        <taxon>Pseudonocardiales</taxon>
        <taxon>Pseudonocardiaceae</taxon>
        <taxon>Actinomycetospora</taxon>
    </lineage>
</organism>
<keyword evidence="3" id="KW-0067">ATP-binding</keyword>
<dbReference type="PANTHER" id="PTHR42749:SF1">
    <property type="entry name" value="CELL SHAPE-DETERMINING PROTEIN MREB"/>
    <property type="match status" value="1"/>
</dbReference>
<keyword evidence="5" id="KW-0143">Chaperone</keyword>
<comment type="similarity">
    <text evidence="1">Belongs to the heat shock protein 70 family.</text>
</comment>
<keyword evidence="2" id="KW-0547">Nucleotide-binding</keyword>
<feature type="region of interest" description="Disordered" evidence="6">
    <location>
        <begin position="611"/>
        <end position="676"/>
    </location>
</feature>
<dbReference type="PRINTS" id="PR00301">
    <property type="entry name" value="HEATSHOCK70"/>
</dbReference>
<dbReference type="Gene3D" id="3.30.420.40">
    <property type="match status" value="2"/>
</dbReference>
<dbReference type="Pfam" id="PF00012">
    <property type="entry name" value="HSP70"/>
    <property type="match status" value="1"/>
</dbReference>
<sequence>MVDPRAGTTRPGTPLAYDLGIDLGTTFTAAAVHLDHAPDVRVVGLDRGRVQVPSVLLVDDDGSLLVGGEAEARAPWAPQRVVREFKRRLGDDTPIVVAGEGFSADGVAAEMVRWTADRVAEQQGREPRRLAVAHPAGWGAYRRRVFTEALAEVGLHDVVLLTEPEAAAAAHAAAGRLPVGRTVAVYDLGGGTFDAAVVRGVPSSPAAPVGLTVLGRGQGIEALGGIDFDEALFWHVCSELGGAVAALDPADPATVRAVAGLRRACVAAKEQLSVDTDAVVDVRLPNVTTRIRVTRGEFEEMIAPALRQTIDVLGEVLDSARVRPADLDGVLLVGGSSRIPLVARMLSAELGRPVSVDPDPTTVVARGATWASAAASGVVRPPTGPFPTPGRAPISGPFERPEPRTEFVGPAAALLAHADADPRTSFVGPAALLAEAADPVTTPVRLRPAFDEPITDTLGGGLPSRTPMPTSALPPARAAAPMAAPGPFVPTDAPDTRRRRIAIGASAAAVLVAGGAVAVTVPMVKNTGSSSATVAPSQAQAAAPAPGAVPAIGDAGTLPAGTLDPATTTGSDDVSPAAATKKSTATKAPVVPAAVKPAPVVPAPAVVPPPAAPAPAAPAPVVNNPTPSTPGTTTKDTPKVDPPPNTPPVSTPPSSQPVTPPVQNQPADPAAQTAAV</sequence>
<dbReference type="InterPro" id="IPR018181">
    <property type="entry name" value="Heat_shock_70_CS"/>
</dbReference>
<dbReference type="InterPro" id="IPR013126">
    <property type="entry name" value="Hsp_70_fam"/>
</dbReference>
<evidence type="ECO:0000256" key="5">
    <source>
        <dbReference type="ARBA" id="ARBA00023186"/>
    </source>
</evidence>
<protein>
    <submittedName>
        <fullName evidence="7">Hsp70 family protein</fullName>
    </submittedName>
</protein>
<feature type="compositionally biased region" description="Low complexity" evidence="6">
    <location>
        <begin position="619"/>
        <end position="635"/>
    </location>
</feature>
<proteinExistence type="inferred from homology"/>
<feature type="region of interest" description="Disordered" evidence="6">
    <location>
        <begin position="545"/>
        <end position="589"/>
    </location>
</feature>
<feature type="compositionally biased region" description="Low complexity" evidence="6">
    <location>
        <begin position="574"/>
        <end position="589"/>
    </location>
</feature>
<evidence type="ECO:0000256" key="6">
    <source>
        <dbReference type="SAM" id="MobiDB-lite"/>
    </source>
</evidence>
<dbReference type="Gene3D" id="3.90.640.10">
    <property type="entry name" value="Actin, Chain A, domain 4"/>
    <property type="match status" value="1"/>
</dbReference>
<evidence type="ECO:0000313" key="8">
    <source>
        <dbReference type="Proteomes" id="UP001231924"/>
    </source>
</evidence>
<keyword evidence="8" id="KW-1185">Reference proteome</keyword>
<evidence type="ECO:0000313" key="7">
    <source>
        <dbReference type="EMBL" id="MDL5159316.1"/>
    </source>
</evidence>
<evidence type="ECO:0000256" key="4">
    <source>
        <dbReference type="ARBA" id="ARBA00023016"/>
    </source>
</evidence>
<keyword evidence="4" id="KW-0346">Stress response</keyword>
<reference evidence="7 8" key="1">
    <citation type="submission" date="2023-06" db="EMBL/GenBank/DDBJ databases">
        <title>Actinomycetospora Odt1-22.</title>
        <authorList>
            <person name="Supong K."/>
        </authorList>
    </citation>
    <scope>NUCLEOTIDE SEQUENCE [LARGE SCALE GENOMIC DNA]</scope>
    <source>
        <strain evidence="7 8">Odt1-22</strain>
    </source>
</reference>
<dbReference type="PROSITE" id="PS01036">
    <property type="entry name" value="HSP70_3"/>
    <property type="match status" value="1"/>
</dbReference>